<evidence type="ECO:0000313" key="2">
    <source>
        <dbReference type="Proteomes" id="UP000234662"/>
    </source>
</evidence>
<organism evidence="1 2">
    <name type="scientific">Gordonia terrae</name>
    <dbReference type="NCBI Taxonomy" id="2055"/>
    <lineage>
        <taxon>Bacteria</taxon>
        <taxon>Bacillati</taxon>
        <taxon>Actinomycetota</taxon>
        <taxon>Actinomycetes</taxon>
        <taxon>Mycobacteriales</taxon>
        <taxon>Gordoniaceae</taxon>
        <taxon>Gordonia</taxon>
    </lineage>
</organism>
<evidence type="ECO:0008006" key="3">
    <source>
        <dbReference type="Google" id="ProtNLM"/>
    </source>
</evidence>
<dbReference type="RefSeq" id="WP_101823186.1">
    <property type="nucleotide sequence ID" value="NZ_PKJC01000047.1"/>
</dbReference>
<gene>
    <name evidence="1" type="ORF">CYJ73_25445</name>
</gene>
<dbReference type="AlphaFoldDB" id="A0A2I1R0V8"/>
<name>A0A2I1R0V8_9ACTN</name>
<dbReference type="Proteomes" id="UP000234662">
    <property type="component" value="Unassembled WGS sequence"/>
</dbReference>
<comment type="caution">
    <text evidence="1">The sequence shown here is derived from an EMBL/GenBank/DDBJ whole genome shotgun (WGS) entry which is preliminary data.</text>
</comment>
<sequence>MLIDWSSEFDDFLTRLEESAAAGNAVDRQRLDLLLAELQVLADLEEPPSAESATLKRVRQSKRYVVWRVSHPYRDGVAMRLIVWFPDDEHAVVALFSGDKARMGDVFYDSVGPRADVAIEAWKRQTETERGEG</sequence>
<reference evidence="1 2" key="1">
    <citation type="submission" date="2017-12" db="EMBL/GenBank/DDBJ databases">
        <title>Phylogenetic diversity of female urinary microbiome.</title>
        <authorList>
            <person name="Thomas-White K."/>
            <person name="Wolfe A.J."/>
        </authorList>
    </citation>
    <scope>NUCLEOTIDE SEQUENCE [LARGE SCALE GENOMIC DNA]</scope>
    <source>
        <strain evidence="1 2">UMB0777</strain>
    </source>
</reference>
<protein>
    <recommendedName>
        <fullName evidence="3">Type II toxin-antitoxin system RelE/ParE family toxin</fullName>
    </recommendedName>
</protein>
<evidence type="ECO:0000313" key="1">
    <source>
        <dbReference type="EMBL" id="PKZ62742.1"/>
    </source>
</evidence>
<proteinExistence type="predicted"/>
<accession>A0A2I1R0V8</accession>
<dbReference type="EMBL" id="PKJC01000047">
    <property type="protein sequence ID" value="PKZ62742.1"/>
    <property type="molecule type" value="Genomic_DNA"/>
</dbReference>